<dbReference type="OrthoDB" id="3372479at2"/>
<protein>
    <submittedName>
        <fullName evidence="3">Recombinase family protein</fullName>
    </submittedName>
</protein>
<dbReference type="CDD" id="cd00338">
    <property type="entry name" value="Ser_Recombinase"/>
    <property type="match status" value="1"/>
</dbReference>
<accession>A0A2V4NW14</accession>
<name>A0A2V4NW14_9ACTN</name>
<dbReference type="GO" id="GO:0003677">
    <property type="term" value="F:DNA binding"/>
    <property type="evidence" value="ECO:0007669"/>
    <property type="project" value="InterPro"/>
</dbReference>
<dbReference type="InterPro" id="IPR006119">
    <property type="entry name" value="Resolv_N"/>
</dbReference>
<dbReference type="InterPro" id="IPR036162">
    <property type="entry name" value="Resolvase-like_N_sf"/>
</dbReference>
<dbReference type="InterPro" id="IPR038109">
    <property type="entry name" value="DNA_bind_recomb_sf"/>
</dbReference>
<evidence type="ECO:0000259" key="2">
    <source>
        <dbReference type="PROSITE" id="PS51737"/>
    </source>
</evidence>
<dbReference type="AlphaFoldDB" id="A0A2V4NW14"/>
<dbReference type="InterPro" id="IPR011109">
    <property type="entry name" value="DNA_bind_recombinase_dom"/>
</dbReference>
<dbReference type="Pfam" id="PF13408">
    <property type="entry name" value="Zn_ribbon_recom"/>
    <property type="match status" value="1"/>
</dbReference>
<feature type="compositionally biased region" description="Basic and acidic residues" evidence="1">
    <location>
        <begin position="237"/>
        <end position="247"/>
    </location>
</feature>
<dbReference type="Gene3D" id="3.90.1750.20">
    <property type="entry name" value="Putative Large Serine Recombinase, Chain B, Domain 2"/>
    <property type="match status" value="1"/>
</dbReference>
<comment type="caution">
    <text evidence="3">The sequence shown here is derived from an EMBL/GenBank/DDBJ whole genome shotgun (WGS) entry which is preliminary data.</text>
</comment>
<evidence type="ECO:0000313" key="4">
    <source>
        <dbReference type="Proteomes" id="UP000248039"/>
    </source>
</evidence>
<gene>
    <name evidence="3" type="ORF">C7C46_01650</name>
</gene>
<dbReference type="PANTHER" id="PTHR30461:SF23">
    <property type="entry name" value="DNA RECOMBINASE-RELATED"/>
    <property type="match status" value="1"/>
</dbReference>
<evidence type="ECO:0000313" key="3">
    <source>
        <dbReference type="EMBL" id="PYC88094.1"/>
    </source>
</evidence>
<dbReference type="EMBL" id="PYBW01000007">
    <property type="protein sequence ID" value="PYC88094.1"/>
    <property type="molecule type" value="Genomic_DNA"/>
</dbReference>
<reference evidence="3 4" key="1">
    <citation type="submission" date="2018-03" db="EMBL/GenBank/DDBJ databases">
        <title>Bioinformatic expansion and discovery of thiopeptide antibiotics.</title>
        <authorList>
            <person name="Schwalen C.J."/>
            <person name="Hudson G.A."/>
            <person name="Mitchell D.A."/>
        </authorList>
    </citation>
    <scope>NUCLEOTIDE SEQUENCE [LARGE SCALE GENOMIC DNA]</scope>
    <source>
        <strain evidence="3 4">ATCC 21389</strain>
    </source>
</reference>
<feature type="region of interest" description="Disordered" evidence="1">
    <location>
        <begin position="227"/>
        <end position="247"/>
    </location>
</feature>
<keyword evidence="4" id="KW-1185">Reference proteome</keyword>
<feature type="domain" description="Recombinase" evidence="2">
    <location>
        <begin position="169"/>
        <end position="330"/>
    </location>
</feature>
<proteinExistence type="predicted"/>
<dbReference type="InterPro" id="IPR025827">
    <property type="entry name" value="Zn_ribbon_recom_dom"/>
</dbReference>
<organism evidence="3 4">
    <name type="scientific">Streptomyces tateyamensis</name>
    <dbReference type="NCBI Taxonomy" id="565073"/>
    <lineage>
        <taxon>Bacteria</taxon>
        <taxon>Bacillati</taxon>
        <taxon>Actinomycetota</taxon>
        <taxon>Actinomycetes</taxon>
        <taxon>Kitasatosporales</taxon>
        <taxon>Streptomycetaceae</taxon>
        <taxon>Streptomyces</taxon>
    </lineage>
</organism>
<dbReference type="GO" id="GO:0000150">
    <property type="term" value="F:DNA strand exchange activity"/>
    <property type="evidence" value="ECO:0007669"/>
    <property type="project" value="InterPro"/>
</dbReference>
<dbReference type="Gene3D" id="3.40.50.1390">
    <property type="entry name" value="Resolvase, N-terminal catalytic domain"/>
    <property type="match status" value="1"/>
</dbReference>
<dbReference type="PANTHER" id="PTHR30461">
    <property type="entry name" value="DNA-INVERTASE FROM LAMBDOID PROPHAGE"/>
    <property type="match status" value="1"/>
</dbReference>
<dbReference type="Proteomes" id="UP000248039">
    <property type="component" value="Unassembled WGS sequence"/>
</dbReference>
<sequence>MASEGGALRFAFYGRVSTEDHQDPATSRAWQVLQAESLVSGHGRIVAEFFDIGHSRALPWARRPEAGALLAALTDPDRGFDAIVIGSSERAFHGNQFSVMAPLFEHYGVGVWIPELGGCVDPKIAGHEELMVLLGILAKREVTRARIRVRSAMTVQTRDQGRYLGGRPPYGYRLVDAGPHPNRSFARRGVRLRRLDTDPHTGPIVRWIFSQRLAGHSHARITRALNDTQVPPPSAADPDRNPHRDGRHWQVPTVRAILANPRYTGRQVWNRQRTDHELIDPDNTTLGHRDIMRWNTPEDWAISRKQAHPALVSETDFVATQHIRVTRQVTPGRTYQLAGILHCGLCSRRMDSHWTHQRPGYRCRHGHNSATTPQPDRPHNAYVREDLILAHLPALVVRLTAAVEGAAGEPPSALEAVEHLRARGITLTYDAAVRVLTADTERAERILIG</sequence>
<dbReference type="Pfam" id="PF07508">
    <property type="entry name" value="Recombinase"/>
    <property type="match status" value="1"/>
</dbReference>
<dbReference type="PROSITE" id="PS51737">
    <property type="entry name" value="RECOMBINASE_DNA_BIND"/>
    <property type="match status" value="1"/>
</dbReference>
<evidence type="ECO:0000256" key="1">
    <source>
        <dbReference type="SAM" id="MobiDB-lite"/>
    </source>
</evidence>
<dbReference type="SMART" id="SM00857">
    <property type="entry name" value="Resolvase"/>
    <property type="match status" value="1"/>
</dbReference>
<dbReference type="InterPro" id="IPR050639">
    <property type="entry name" value="SSR_resolvase"/>
</dbReference>
<dbReference type="SUPFAM" id="SSF53041">
    <property type="entry name" value="Resolvase-like"/>
    <property type="match status" value="1"/>
</dbReference>